<proteinExistence type="predicted"/>
<organism evidence="1 2">
    <name type="scientific">Brassica oleracea var. oleracea</name>
    <dbReference type="NCBI Taxonomy" id="109376"/>
    <lineage>
        <taxon>Eukaryota</taxon>
        <taxon>Viridiplantae</taxon>
        <taxon>Streptophyta</taxon>
        <taxon>Embryophyta</taxon>
        <taxon>Tracheophyta</taxon>
        <taxon>Spermatophyta</taxon>
        <taxon>Magnoliopsida</taxon>
        <taxon>eudicotyledons</taxon>
        <taxon>Gunneridae</taxon>
        <taxon>Pentapetalae</taxon>
        <taxon>rosids</taxon>
        <taxon>malvids</taxon>
        <taxon>Brassicales</taxon>
        <taxon>Brassicaceae</taxon>
        <taxon>Brassiceae</taxon>
        <taxon>Brassica</taxon>
    </lineage>
</organism>
<accession>A0A0D3B4F0</accession>
<keyword evidence="2" id="KW-1185">Reference proteome</keyword>
<dbReference type="EnsemblPlants" id="Bo3g025290.1">
    <property type="protein sequence ID" value="Bo3g025290.1"/>
    <property type="gene ID" value="Bo3g025290"/>
</dbReference>
<dbReference type="AlphaFoldDB" id="A0A0D3B4F0"/>
<sequence>MPMSCDGDDCLKVAAKESLKGKMMAMMRCLLLRKQFMEVTEQSLDPACTRPTVDFTMGGGLYEQNSK</sequence>
<name>A0A0D3B4F0_BRAOL</name>
<dbReference type="Gramene" id="Bo3g025290.1">
    <property type="protein sequence ID" value="Bo3g025290.1"/>
    <property type="gene ID" value="Bo3g025290"/>
</dbReference>
<reference evidence="1 2" key="1">
    <citation type="journal article" date="2014" name="Genome Biol.">
        <title>Transcriptome and methylome profiling reveals relics of genome dominance in the mesopolyploid Brassica oleracea.</title>
        <authorList>
            <person name="Parkin I.A."/>
            <person name="Koh C."/>
            <person name="Tang H."/>
            <person name="Robinson S.J."/>
            <person name="Kagale S."/>
            <person name="Clarke W.E."/>
            <person name="Town C.D."/>
            <person name="Nixon J."/>
            <person name="Krishnakumar V."/>
            <person name="Bidwell S.L."/>
            <person name="Denoeud F."/>
            <person name="Belcram H."/>
            <person name="Links M.G."/>
            <person name="Just J."/>
            <person name="Clarke C."/>
            <person name="Bender T."/>
            <person name="Huebert T."/>
            <person name="Mason A.S."/>
            <person name="Pires J.C."/>
            <person name="Barker G."/>
            <person name="Moore J."/>
            <person name="Walley P.G."/>
            <person name="Manoli S."/>
            <person name="Batley J."/>
            <person name="Edwards D."/>
            <person name="Nelson M.N."/>
            <person name="Wang X."/>
            <person name="Paterson A.H."/>
            <person name="King G."/>
            <person name="Bancroft I."/>
            <person name="Chalhoub B."/>
            <person name="Sharpe A.G."/>
        </authorList>
    </citation>
    <scope>NUCLEOTIDE SEQUENCE</scope>
    <source>
        <strain evidence="1 2">cv. TO1000</strain>
    </source>
</reference>
<dbReference type="Proteomes" id="UP000032141">
    <property type="component" value="Chromosome C3"/>
</dbReference>
<evidence type="ECO:0000313" key="2">
    <source>
        <dbReference type="Proteomes" id="UP000032141"/>
    </source>
</evidence>
<evidence type="ECO:0000313" key="1">
    <source>
        <dbReference type="EnsemblPlants" id="Bo3g025290.1"/>
    </source>
</evidence>
<dbReference type="HOGENOM" id="CLU_2815935_0_0_1"/>
<reference evidence="1" key="2">
    <citation type="submission" date="2015-03" db="UniProtKB">
        <authorList>
            <consortium name="EnsemblPlants"/>
        </authorList>
    </citation>
    <scope>IDENTIFICATION</scope>
</reference>
<protein>
    <submittedName>
        <fullName evidence="1">Uncharacterized protein</fullName>
    </submittedName>
</protein>